<sequence>MRRGVSVSLEQVLLIGDCTGAKTLVHKTTAAKRPGQDSSHTHTHTHTNDNGFGVNRQPDSNGSEDSSTLGLFQLLVRTEDVKHSLTC</sequence>
<accession>A0ABR3MI54</accession>
<evidence type="ECO:0000256" key="1">
    <source>
        <dbReference type="SAM" id="MobiDB-lite"/>
    </source>
</evidence>
<keyword evidence="3" id="KW-1185">Reference proteome</keyword>
<proteinExistence type="predicted"/>
<protein>
    <submittedName>
        <fullName evidence="2">Uncharacterized protein</fullName>
    </submittedName>
</protein>
<feature type="region of interest" description="Disordered" evidence="1">
    <location>
        <begin position="27"/>
        <end position="67"/>
    </location>
</feature>
<comment type="caution">
    <text evidence="2">The sequence shown here is derived from an EMBL/GenBank/DDBJ whole genome shotgun (WGS) entry which is preliminary data.</text>
</comment>
<organism evidence="2 3">
    <name type="scientific">Cirrhinus molitorella</name>
    <name type="common">mud carp</name>
    <dbReference type="NCBI Taxonomy" id="172907"/>
    <lineage>
        <taxon>Eukaryota</taxon>
        <taxon>Metazoa</taxon>
        <taxon>Chordata</taxon>
        <taxon>Craniata</taxon>
        <taxon>Vertebrata</taxon>
        <taxon>Euteleostomi</taxon>
        <taxon>Actinopterygii</taxon>
        <taxon>Neopterygii</taxon>
        <taxon>Teleostei</taxon>
        <taxon>Ostariophysi</taxon>
        <taxon>Cypriniformes</taxon>
        <taxon>Cyprinidae</taxon>
        <taxon>Labeoninae</taxon>
        <taxon>Labeonini</taxon>
        <taxon>Cirrhinus</taxon>
    </lineage>
</organism>
<reference evidence="2 3" key="1">
    <citation type="submission" date="2023-09" db="EMBL/GenBank/DDBJ databases">
        <authorList>
            <person name="Wang M."/>
        </authorList>
    </citation>
    <scope>NUCLEOTIDE SEQUENCE [LARGE SCALE GENOMIC DNA]</scope>
    <source>
        <strain evidence="2">GT-2023</strain>
        <tissue evidence="2">Liver</tissue>
    </source>
</reference>
<gene>
    <name evidence="2" type="ORF">QQF64_005112</name>
</gene>
<dbReference type="Proteomes" id="UP001558613">
    <property type="component" value="Unassembled WGS sequence"/>
</dbReference>
<evidence type="ECO:0000313" key="2">
    <source>
        <dbReference type="EMBL" id="KAL1264757.1"/>
    </source>
</evidence>
<name>A0ABR3MI54_9TELE</name>
<feature type="compositionally biased region" description="Polar residues" evidence="1">
    <location>
        <begin position="57"/>
        <end position="67"/>
    </location>
</feature>
<evidence type="ECO:0000313" key="3">
    <source>
        <dbReference type="Proteomes" id="UP001558613"/>
    </source>
</evidence>
<dbReference type="EMBL" id="JAYMGO010000012">
    <property type="protein sequence ID" value="KAL1264757.1"/>
    <property type="molecule type" value="Genomic_DNA"/>
</dbReference>